<sequence>MSWLGRLEEAYLAGTLPPKARQVWERLAWVLDVEPEELGEALARLGLPQGGWILEVARVGWQKGLTPPGAEVLAREGLVDPETRRLTKKGRAALELLEECYRYAQYAEAVGR</sequence>
<organism evidence="1 2">
    <name type="scientific">Thermus brevis</name>
    <dbReference type="NCBI Taxonomy" id="2862456"/>
    <lineage>
        <taxon>Bacteria</taxon>
        <taxon>Thermotogati</taxon>
        <taxon>Deinococcota</taxon>
        <taxon>Deinococci</taxon>
        <taxon>Thermales</taxon>
        <taxon>Thermaceae</taxon>
        <taxon>Thermus</taxon>
    </lineage>
</organism>
<evidence type="ECO:0000313" key="2">
    <source>
        <dbReference type="Proteomes" id="UP000724268"/>
    </source>
</evidence>
<protein>
    <submittedName>
        <fullName evidence="1">Uncharacterized protein</fullName>
    </submittedName>
</protein>
<reference evidence="1 2" key="1">
    <citation type="submission" date="2021-07" db="EMBL/GenBank/DDBJ databases">
        <title>Thermus aquaticus gen. n. and sp. n., a nonsporulating extreme thermophile.</title>
        <authorList>
            <person name="Hu C.-J."/>
            <person name="Li W.-J."/>
            <person name="Xian W.-D."/>
        </authorList>
    </citation>
    <scope>NUCLEOTIDE SEQUENCE [LARGE SCALE GENOMIC DNA]</scope>
    <source>
        <strain evidence="1 2">SYSU G05001</strain>
    </source>
</reference>
<keyword evidence="2" id="KW-1185">Reference proteome</keyword>
<comment type="caution">
    <text evidence="1">The sequence shown here is derived from an EMBL/GenBank/DDBJ whole genome shotgun (WGS) entry which is preliminary data.</text>
</comment>
<proteinExistence type="predicted"/>
<name>A0ABS6ZZQ6_9DEIN</name>
<dbReference type="EMBL" id="JAHXRS010000019">
    <property type="protein sequence ID" value="MBW6395541.1"/>
    <property type="molecule type" value="Genomic_DNA"/>
</dbReference>
<dbReference type="Proteomes" id="UP000724268">
    <property type="component" value="Unassembled WGS sequence"/>
</dbReference>
<gene>
    <name evidence="1" type="ORF">KZX47_10310</name>
</gene>
<dbReference type="RefSeq" id="WP_219760022.1">
    <property type="nucleotide sequence ID" value="NZ_JAHXRS010000019.1"/>
</dbReference>
<evidence type="ECO:0000313" key="1">
    <source>
        <dbReference type="EMBL" id="MBW6395541.1"/>
    </source>
</evidence>
<accession>A0ABS6ZZQ6</accession>